<comment type="caution">
    <text evidence="1">The sequence shown here is derived from an EMBL/GenBank/DDBJ whole genome shotgun (WGS) entry which is preliminary data.</text>
</comment>
<dbReference type="GO" id="GO:0016853">
    <property type="term" value="F:isomerase activity"/>
    <property type="evidence" value="ECO:0007669"/>
    <property type="project" value="UniProtKB-KW"/>
</dbReference>
<dbReference type="RefSeq" id="WP_210660689.1">
    <property type="nucleotide sequence ID" value="NZ_JAGKSP010000007.1"/>
</dbReference>
<evidence type="ECO:0000313" key="1">
    <source>
        <dbReference type="EMBL" id="MBP3964786.1"/>
    </source>
</evidence>
<dbReference type="Gene3D" id="3.20.20.150">
    <property type="entry name" value="Divalent-metal-dependent TIM barrel enzymes"/>
    <property type="match status" value="1"/>
</dbReference>
<gene>
    <name evidence="1" type="ORF">I8J30_18865</name>
</gene>
<keyword evidence="1" id="KW-0413">Isomerase</keyword>
<sequence>MRHNFLIGQYGGFNEAKYRRDFGEGFYGIEACLFQQEPDIERLRLQSKQDDFRIGVHFPLRAGSSRVRDALFLAKDEAVRQQAFARVQQELDYLATAIQPSYVLFHYPKPVILEDRVNWGRWHFEDPSEYVFESEYPVELFQERSEVLFEWLARIGQEYKFVPVLELDALNGYVTTKRDILERLLMKHNTIKLCLDTARLYIQERIDPYFDARAVIERYAGYAELIHLSTLRIEESGERKQTRYPVLPHLDPSEGWAPIEDYMRIIGRHNPNVKIMFEHRSEQVSDEELAACYSWVEELLRGSV</sequence>
<keyword evidence="2" id="KW-1185">Reference proteome</keyword>
<dbReference type="Proteomes" id="UP000673394">
    <property type="component" value="Unassembled WGS sequence"/>
</dbReference>
<protein>
    <submittedName>
        <fullName evidence="1">Sugar phosphate isomerase/epimerase</fullName>
    </submittedName>
</protein>
<dbReference type="SUPFAM" id="SSF51658">
    <property type="entry name" value="Xylose isomerase-like"/>
    <property type="match status" value="1"/>
</dbReference>
<evidence type="ECO:0000313" key="2">
    <source>
        <dbReference type="Proteomes" id="UP000673394"/>
    </source>
</evidence>
<reference evidence="1 2" key="1">
    <citation type="submission" date="2021-04" db="EMBL/GenBank/DDBJ databases">
        <title>Paenibacillus sp. DLE-14 whole genome sequence.</title>
        <authorList>
            <person name="Ham Y.J."/>
        </authorList>
    </citation>
    <scope>NUCLEOTIDE SEQUENCE [LARGE SCALE GENOMIC DNA]</scope>
    <source>
        <strain evidence="1 2">DLE-14</strain>
    </source>
</reference>
<dbReference type="InterPro" id="IPR036237">
    <property type="entry name" value="Xyl_isomerase-like_sf"/>
</dbReference>
<dbReference type="EMBL" id="JAGKSP010000007">
    <property type="protein sequence ID" value="MBP3964786.1"/>
    <property type="molecule type" value="Genomic_DNA"/>
</dbReference>
<accession>A0ABS5CG29</accession>
<proteinExistence type="predicted"/>
<organism evidence="1 2">
    <name type="scientific">Paenibacillus lignilyticus</name>
    <dbReference type="NCBI Taxonomy" id="1172615"/>
    <lineage>
        <taxon>Bacteria</taxon>
        <taxon>Bacillati</taxon>
        <taxon>Bacillota</taxon>
        <taxon>Bacilli</taxon>
        <taxon>Bacillales</taxon>
        <taxon>Paenibacillaceae</taxon>
        <taxon>Paenibacillus</taxon>
    </lineage>
</organism>
<name>A0ABS5CG29_9BACL</name>